<keyword evidence="4" id="KW-0804">Transcription</keyword>
<dbReference type="SUPFAM" id="SSF52242">
    <property type="entry name" value="Cobalamin (vitamin B12)-binding domain"/>
    <property type="match status" value="1"/>
</dbReference>
<evidence type="ECO:0000313" key="7">
    <source>
        <dbReference type="EMBL" id="MBB4663104.1"/>
    </source>
</evidence>
<keyword evidence="3 7" id="KW-0238">DNA-binding</keyword>
<dbReference type="InterPro" id="IPR003759">
    <property type="entry name" value="Cbl-bd_cap"/>
</dbReference>
<comment type="caution">
    <text evidence="7">The sequence shown here is derived from an EMBL/GenBank/DDBJ whole genome shotgun (WGS) entry which is preliminary data.</text>
</comment>
<evidence type="ECO:0000256" key="2">
    <source>
        <dbReference type="ARBA" id="ARBA00023015"/>
    </source>
</evidence>
<feature type="domain" description="HTH merR-type" evidence="5">
    <location>
        <begin position="6"/>
        <end position="75"/>
    </location>
</feature>
<dbReference type="InterPro" id="IPR006158">
    <property type="entry name" value="Cobalamin-bd"/>
</dbReference>
<dbReference type="Proteomes" id="UP000585272">
    <property type="component" value="Unassembled WGS sequence"/>
</dbReference>
<evidence type="ECO:0000256" key="1">
    <source>
        <dbReference type="ARBA" id="ARBA00022491"/>
    </source>
</evidence>
<keyword evidence="8" id="KW-1185">Reference proteome</keyword>
<dbReference type="Gene3D" id="3.40.50.280">
    <property type="entry name" value="Cobalamin-binding domain"/>
    <property type="match status" value="1"/>
</dbReference>
<protein>
    <submittedName>
        <fullName evidence="7">DNA-binding transcriptional MerR regulator</fullName>
    </submittedName>
</protein>
<dbReference type="SMART" id="SM00422">
    <property type="entry name" value="HTH_MERR"/>
    <property type="match status" value="1"/>
</dbReference>
<dbReference type="AlphaFoldDB" id="A0A840IGA7"/>
<dbReference type="RefSeq" id="WP_183342832.1">
    <property type="nucleotide sequence ID" value="NZ_JACHNU010000003.1"/>
</dbReference>
<dbReference type="PANTHER" id="PTHR30204">
    <property type="entry name" value="REDOX-CYCLING DRUG-SENSING TRANSCRIPTIONAL ACTIVATOR SOXR"/>
    <property type="match status" value="1"/>
</dbReference>
<dbReference type="GO" id="GO:0046872">
    <property type="term" value="F:metal ion binding"/>
    <property type="evidence" value="ECO:0007669"/>
    <property type="project" value="InterPro"/>
</dbReference>
<dbReference type="PROSITE" id="PS51332">
    <property type="entry name" value="B12_BINDING"/>
    <property type="match status" value="1"/>
</dbReference>
<organism evidence="7 8">
    <name type="scientific">Conexibacter arvalis</name>
    <dbReference type="NCBI Taxonomy" id="912552"/>
    <lineage>
        <taxon>Bacteria</taxon>
        <taxon>Bacillati</taxon>
        <taxon>Actinomycetota</taxon>
        <taxon>Thermoleophilia</taxon>
        <taxon>Solirubrobacterales</taxon>
        <taxon>Conexibacteraceae</taxon>
        <taxon>Conexibacter</taxon>
    </lineage>
</organism>
<dbReference type="Pfam" id="PF02310">
    <property type="entry name" value="B12-binding"/>
    <property type="match status" value="1"/>
</dbReference>
<evidence type="ECO:0000259" key="6">
    <source>
        <dbReference type="PROSITE" id="PS51332"/>
    </source>
</evidence>
<dbReference type="GO" id="GO:0003700">
    <property type="term" value="F:DNA-binding transcription factor activity"/>
    <property type="evidence" value="ECO:0007669"/>
    <property type="project" value="InterPro"/>
</dbReference>
<dbReference type="Gene3D" id="1.10.1240.10">
    <property type="entry name" value="Methionine synthase domain"/>
    <property type="match status" value="1"/>
</dbReference>
<dbReference type="PROSITE" id="PS50937">
    <property type="entry name" value="HTH_MERR_2"/>
    <property type="match status" value="1"/>
</dbReference>
<keyword evidence="1" id="KW-0678">Repressor</keyword>
<dbReference type="PANTHER" id="PTHR30204:SF69">
    <property type="entry name" value="MERR-FAMILY TRANSCRIPTIONAL REGULATOR"/>
    <property type="match status" value="1"/>
</dbReference>
<evidence type="ECO:0000313" key="8">
    <source>
        <dbReference type="Proteomes" id="UP000585272"/>
    </source>
</evidence>
<evidence type="ECO:0000256" key="4">
    <source>
        <dbReference type="ARBA" id="ARBA00023163"/>
    </source>
</evidence>
<dbReference type="GO" id="GO:0031419">
    <property type="term" value="F:cobalamin binding"/>
    <property type="evidence" value="ECO:0007669"/>
    <property type="project" value="InterPro"/>
</dbReference>
<reference evidence="7 8" key="1">
    <citation type="submission" date="2020-08" db="EMBL/GenBank/DDBJ databases">
        <title>Genomic Encyclopedia of Archaeal and Bacterial Type Strains, Phase II (KMG-II): from individual species to whole genera.</title>
        <authorList>
            <person name="Goeker M."/>
        </authorList>
    </citation>
    <scope>NUCLEOTIDE SEQUENCE [LARGE SCALE GENOMIC DNA]</scope>
    <source>
        <strain evidence="7 8">DSM 23288</strain>
    </source>
</reference>
<sequence>MATSGTLRIGELSRRSGVRPELLRAWERRYGLLEPTRSAGGLRLYSPADVERVRLMRQYLADGLAAAEAAALARRAVAHGDGAHGDGAHGDGARPALRASAERADLAAALERFDEPRAQELIDRLLSIATVETLLAEIVLPYLHDLGERWQRGEVTVAQEHFAAGVLRGRLLGLARGWGLGVGPAAILACLPGERHDLGLIAFGLALRARGWRIVYLGPDTPVETIAETADRLTPTAIVLTAVTGSLLAPVLPQLRALAARHAVALGGAAAHDPAVARDGIAALADDPIGAAEQLSRRVRA</sequence>
<dbReference type="SUPFAM" id="SSF46955">
    <property type="entry name" value="Putative DNA-binding domain"/>
    <property type="match status" value="1"/>
</dbReference>
<name>A0A840IGA7_9ACTN</name>
<dbReference type="InterPro" id="IPR036594">
    <property type="entry name" value="Meth_synthase_dom"/>
</dbReference>
<dbReference type="InterPro" id="IPR009061">
    <property type="entry name" value="DNA-bd_dom_put_sf"/>
</dbReference>
<evidence type="ECO:0000259" key="5">
    <source>
        <dbReference type="PROSITE" id="PS50937"/>
    </source>
</evidence>
<accession>A0A840IGA7</accession>
<keyword evidence="2" id="KW-0805">Transcription regulation</keyword>
<dbReference type="Gene3D" id="1.10.1660.10">
    <property type="match status" value="1"/>
</dbReference>
<proteinExistence type="predicted"/>
<dbReference type="Pfam" id="PF13411">
    <property type="entry name" value="MerR_1"/>
    <property type="match status" value="1"/>
</dbReference>
<dbReference type="EMBL" id="JACHNU010000003">
    <property type="protein sequence ID" value="MBB4663104.1"/>
    <property type="molecule type" value="Genomic_DNA"/>
</dbReference>
<dbReference type="CDD" id="cd02065">
    <property type="entry name" value="B12-binding_like"/>
    <property type="match status" value="1"/>
</dbReference>
<feature type="domain" description="B12-binding" evidence="6">
    <location>
        <begin position="183"/>
        <end position="301"/>
    </location>
</feature>
<evidence type="ECO:0000256" key="3">
    <source>
        <dbReference type="ARBA" id="ARBA00023125"/>
    </source>
</evidence>
<dbReference type="GO" id="GO:0003677">
    <property type="term" value="F:DNA binding"/>
    <property type="evidence" value="ECO:0007669"/>
    <property type="project" value="UniProtKB-KW"/>
</dbReference>
<dbReference type="InterPro" id="IPR036724">
    <property type="entry name" value="Cobalamin-bd_sf"/>
</dbReference>
<dbReference type="Pfam" id="PF02607">
    <property type="entry name" value="B12-binding_2"/>
    <property type="match status" value="1"/>
</dbReference>
<dbReference type="InterPro" id="IPR000551">
    <property type="entry name" value="MerR-type_HTH_dom"/>
</dbReference>
<gene>
    <name evidence="7" type="ORF">BDZ31_002693</name>
</gene>
<dbReference type="InterPro" id="IPR047057">
    <property type="entry name" value="MerR_fam"/>
</dbReference>